<dbReference type="InterPro" id="IPR036236">
    <property type="entry name" value="Znf_C2H2_sf"/>
</dbReference>
<dbReference type="SUPFAM" id="SSF57667">
    <property type="entry name" value="beta-beta-alpha zinc fingers"/>
    <property type="match status" value="6"/>
</dbReference>
<feature type="domain" description="C2H2-type" evidence="12">
    <location>
        <begin position="148"/>
        <end position="175"/>
    </location>
</feature>
<feature type="domain" description="C2H2-type" evidence="12">
    <location>
        <begin position="371"/>
        <end position="399"/>
    </location>
</feature>
<feature type="domain" description="C2H2-type" evidence="12">
    <location>
        <begin position="176"/>
        <end position="204"/>
    </location>
</feature>
<evidence type="ECO:0000256" key="9">
    <source>
        <dbReference type="ARBA" id="ARBA00023242"/>
    </source>
</evidence>
<dbReference type="Proteomes" id="UP000694872">
    <property type="component" value="Unplaced"/>
</dbReference>
<feature type="binding site" evidence="11">
    <location>
        <position position="50"/>
    </location>
    <ligand>
        <name>Zn(2+)</name>
        <dbReference type="ChEBI" id="CHEBI:29105"/>
    </ligand>
</feature>
<comment type="subcellular location">
    <subcellularLocation>
        <location evidence="1">Nucleus</location>
    </subcellularLocation>
</comment>
<feature type="domain" description="C2H2-type" evidence="12">
    <location>
        <begin position="262"/>
        <end position="289"/>
    </location>
</feature>
<proteinExistence type="predicted"/>
<dbReference type="GO" id="GO:0003677">
    <property type="term" value="F:DNA binding"/>
    <property type="evidence" value="ECO:0007669"/>
    <property type="project" value="UniProtKB-KW"/>
</dbReference>
<keyword evidence="3" id="KW-0677">Repeat</keyword>
<dbReference type="InterPro" id="IPR013087">
    <property type="entry name" value="Znf_C2H2_type"/>
</dbReference>
<dbReference type="FunFam" id="3.30.160.60:FF:000100">
    <property type="entry name" value="Zinc finger 45-like"/>
    <property type="match status" value="1"/>
</dbReference>
<evidence type="ECO:0000259" key="12">
    <source>
        <dbReference type="PROSITE" id="PS50157"/>
    </source>
</evidence>
<reference evidence="14" key="1">
    <citation type="submission" date="2025-08" db="UniProtKB">
        <authorList>
            <consortium name="RefSeq"/>
        </authorList>
    </citation>
    <scope>IDENTIFICATION</scope>
</reference>
<feature type="domain" description="C2H2-type" evidence="12">
    <location>
        <begin position="206"/>
        <end position="233"/>
    </location>
</feature>
<feature type="domain" description="C2H2-type" evidence="12">
    <location>
        <begin position="290"/>
        <end position="317"/>
    </location>
</feature>
<dbReference type="KEGG" id="pxu:106113629"/>
<feature type="domain" description="C2H2-type" evidence="12">
    <location>
        <begin position="343"/>
        <end position="370"/>
    </location>
</feature>
<dbReference type="PANTHER" id="PTHR24404:SF114">
    <property type="entry name" value="KLUMPFUSS, ISOFORM B-RELATED"/>
    <property type="match status" value="1"/>
</dbReference>
<sequence length="482" mass="55566">MDLNLCRVCLHKSATISVFSKENDVQYSAKIMRCVNINISEEDGLPSMICYNCVAELAVCYQFVQKCEASDKTLRSISNDKFSEIQTKIKVEVKLENVKDKLNEYDHEYDVSDAASEHLQNIKKKKGKRKERKQLFKKKVRRTKAAPIQCVICGLLVISPSAMQNHMRIHTGEKPFDCSFCEAKFRTKGAMKRHVDTYHCKRERKFTCETCGNSFFRKNDIITHMRVHSGERPYVCPFCSQRFRQAASLIRHKRTHTGEKPYSCPICDKKFGDKNLVRKHQSVHSEERNFSCHLCNKCMKSKTALNAHLNLHTNEKQNICSFCGMAFAMKGNLQTHIRRVHSEKSGQCNICLKTFSNLEVHMRKHTGEKPFTCGLCNAAFGVKRSLAHHIMFKHENAEKFKCSIGECTKTFPTATMLEFHLLKQHTNHTPYICQYCSRGFFRTSDLSRHLRVSHIDTQVKSISLKPLVVKPCTLEYTVPNVM</sequence>
<dbReference type="FunFam" id="3.30.160.60:FF:002343">
    <property type="entry name" value="Zinc finger protein 33A"/>
    <property type="match status" value="2"/>
</dbReference>
<dbReference type="PROSITE" id="PS51915">
    <property type="entry name" value="ZAD"/>
    <property type="match status" value="1"/>
</dbReference>
<dbReference type="PROSITE" id="PS00028">
    <property type="entry name" value="ZINC_FINGER_C2H2_1"/>
    <property type="match status" value="10"/>
</dbReference>
<evidence type="ECO:0000256" key="8">
    <source>
        <dbReference type="ARBA" id="ARBA00023163"/>
    </source>
</evidence>
<evidence type="ECO:0000256" key="10">
    <source>
        <dbReference type="PROSITE-ProRule" id="PRU00042"/>
    </source>
</evidence>
<dbReference type="PROSITE" id="PS50157">
    <property type="entry name" value="ZINC_FINGER_C2H2_2"/>
    <property type="match status" value="11"/>
</dbReference>
<evidence type="ECO:0000256" key="3">
    <source>
        <dbReference type="ARBA" id="ARBA00022737"/>
    </source>
</evidence>
<protein>
    <submittedName>
        <fullName evidence="14">Zinc finger protein OZF-like</fullName>
    </submittedName>
</protein>
<evidence type="ECO:0000259" key="13">
    <source>
        <dbReference type="PROSITE" id="PS51915"/>
    </source>
</evidence>
<evidence type="ECO:0000256" key="11">
    <source>
        <dbReference type="PROSITE-ProRule" id="PRU01263"/>
    </source>
</evidence>
<dbReference type="Gene3D" id="3.30.160.60">
    <property type="entry name" value="Classic Zinc Finger"/>
    <property type="match status" value="10"/>
</dbReference>
<evidence type="ECO:0000256" key="6">
    <source>
        <dbReference type="ARBA" id="ARBA00023015"/>
    </source>
</evidence>
<dbReference type="GeneID" id="106113629"/>
<keyword evidence="2 11" id="KW-0479">Metal-binding</keyword>
<keyword evidence="8" id="KW-0804">Transcription</keyword>
<dbReference type="Gene3D" id="3.40.1800.20">
    <property type="match status" value="1"/>
</dbReference>
<dbReference type="InterPro" id="IPR008598">
    <property type="entry name" value="Di19_Zn-bd"/>
</dbReference>
<dbReference type="SUPFAM" id="SSF57716">
    <property type="entry name" value="Glucocorticoid receptor-like (DNA-binding domain)"/>
    <property type="match status" value="1"/>
</dbReference>
<feature type="domain" description="C2H2-type" evidence="12">
    <location>
        <begin position="431"/>
        <end position="459"/>
    </location>
</feature>
<gene>
    <name evidence="14" type="primary">LOC106113629</name>
</gene>
<dbReference type="SMART" id="SM00355">
    <property type="entry name" value="ZnF_C2H2"/>
    <property type="match status" value="11"/>
</dbReference>
<dbReference type="AlphaFoldDB" id="A0AAJ6YZ77"/>
<keyword evidence="7" id="KW-0238">DNA-binding</keyword>
<evidence type="ECO:0000256" key="2">
    <source>
        <dbReference type="ARBA" id="ARBA00022723"/>
    </source>
</evidence>
<dbReference type="InterPro" id="IPR050589">
    <property type="entry name" value="Ikaros_C2H2-ZF"/>
</dbReference>
<accession>A0AAJ6YZ77</accession>
<evidence type="ECO:0000256" key="1">
    <source>
        <dbReference type="ARBA" id="ARBA00004123"/>
    </source>
</evidence>
<keyword evidence="4 10" id="KW-0863">Zinc-finger</keyword>
<dbReference type="InterPro" id="IPR012934">
    <property type="entry name" value="Znf_AD"/>
</dbReference>
<feature type="binding site" evidence="11">
    <location>
        <position position="6"/>
    </location>
    <ligand>
        <name>Zn(2+)</name>
        <dbReference type="ChEBI" id="CHEBI:29105"/>
    </ligand>
</feature>
<feature type="domain" description="ZAD" evidence="13">
    <location>
        <begin position="4"/>
        <end position="77"/>
    </location>
</feature>
<feature type="binding site" evidence="11">
    <location>
        <position position="9"/>
    </location>
    <ligand>
        <name>Zn(2+)</name>
        <dbReference type="ChEBI" id="CHEBI:29105"/>
    </ligand>
</feature>
<organism evidence="14">
    <name type="scientific">Papilio xuthus</name>
    <name type="common">Asian swallowtail butterfly</name>
    <dbReference type="NCBI Taxonomy" id="66420"/>
    <lineage>
        <taxon>Eukaryota</taxon>
        <taxon>Metazoa</taxon>
        <taxon>Ecdysozoa</taxon>
        <taxon>Arthropoda</taxon>
        <taxon>Hexapoda</taxon>
        <taxon>Insecta</taxon>
        <taxon>Pterygota</taxon>
        <taxon>Neoptera</taxon>
        <taxon>Endopterygota</taxon>
        <taxon>Lepidoptera</taxon>
        <taxon>Glossata</taxon>
        <taxon>Ditrysia</taxon>
        <taxon>Papilionoidea</taxon>
        <taxon>Papilionidae</taxon>
        <taxon>Papilioninae</taxon>
        <taxon>Papilio</taxon>
    </lineage>
</organism>
<evidence type="ECO:0000256" key="5">
    <source>
        <dbReference type="ARBA" id="ARBA00022833"/>
    </source>
</evidence>
<dbReference type="FunFam" id="3.30.160.60:FF:000646">
    <property type="entry name" value="Myeloid zinc finger 1"/>
    <property type="match status" value="1"/>
</dbReference>
<dbReference type="GO" id="GO:0008270">
    <property type="term" value="F:zinc ion binding"/>
    <property type="evidence" value="ECO:0007669"/>
    <property type="project" value="UniProtKB-UniRule"/>
</dbReference>
<dbReference type="PANTHER" id="PTHR24404">
    <property type="entry name" value="ZINC FINGER PROTEIN"/>
    <property type="match status" value="1"/>
</dbReference>
<dbReference type="Pfam" id="PF00096">
    <property type="entry name" value="zf-C2H2"/>
    <property type="match status" value="3"/>
</dbReference>
<dbReference type="SMART" id="SM00868">
    <property type="entry name" value="zf-AD"/>
    <property type="match status" value="2"/>
</dbReference>
<feature type="domain" description="C2H2-type" evidence="12">
    <location>
        <begin position="234"/>
        <end position="261"/>
    </location>
</feature>
<feature type="binding site" evidence="11">
    <location>
        <position position="53"/>
    </location>
    <ligand>
        <name>Zn(2+)</name>
        <dbReference type="ChEBI" id="CHEBI:29105"/>
    </ligand>
</feature>
<dbReference type="Pfam" id="PF07776">
    <property type="entry name" value="zf-AD"/>
    <property type="match status" value="1"/>
</dbReference>
<feature type="domain" description="C2H2-type" evidence="12">
    <location>
        <begin position="318"/>
        <end position="346"/>
    </location>
</feature>
<name>A0AAJ6YZ77_PAPXU</name>
<evidence type="ECO:0000256" key="7">
    <source>
        <dbReference type="ARBA" id="ARBA00023125"/>
    </source>
</evidence>
<feature type="domain" description="C2H2-type" evidence="12">
    <location>
        <begin position="400"/>
        <end position="430"/>
    </location>
</feature>
<keyword evidence="9" id="KW-0539">Nucleus</keyword>
<dbReference type="GO" id="GO:0005634">
    <property type="term" value="C:nucleus"/>
    <property type="evidence" value="ECO:0007669"/>
    <property type="project" value="UniProtKB-SubCell"/>
</dbReference>
<keyword evidence="6" id="KW-0805">Transcription regulation</keyword>
<evidence type="ECO:0000313" key="14">
    <source>
        <dbReference type="RefSeq" id="XP_013161919.1"/>
    </source>
</evidence>
<evidence type="ECO:0000256" key="4">
    <source>
        <dbReference type="ARBA" id="ARBA00022771"/>
    </source>
</evidence>
<keyword evidence="5 11" id="KW-0862">Zinc</keyword>
<dbReference type="Pfam" id="PF12874">
    <property type="entry name" value="zf-met"/>
    <property type="match status" value="1"/>
</dbReference>
<dbReference type="GO" id="GO:0006355">
    <property type="term" value="P:regulation of DNA-templated transcription"/>
    <property type="evidence" value="ECO:0007669"/>
    <property type="project" value="UniProtKB-ARBA"/>
</dbReference>
<dbReference type="RefSeq" id="XP_013161919.1">
    <property type="nucleotide sequence ID" value="XM_013306465.1"/>
</dbReference>
<dbReference type="Pfam" id="PF05605">
    <property type="entry name" value="zf-Di19"/>
    <property type="match status" value="1"/>
</dbReference>